<protein>
    <submittedName>
        <fullName evidence="2">Uncharacterized protein</fullName>
    </submittedName>
</protein>
<dbReference type="Proteomes" id="UP001629113">
    <property type="component" value="Unassembled WGS sequence"/>
</dbReference>
<proteinExistence type="predicted"/>
<evidence type="ECO:0000313" key="2">
    <source>
        <dbReference type="EMBL" id="KAL3419436.1"/>
    </source>
</evidence>
<organism evidence="2 3">
    <name type="scientific">Phlyctema vagabunda</name>
    <dbReference type="NCBI Taxonomy" id="108571"/>
    <lineage>
        <taxon>Eukaryota</taxon>
        <taxon>Fungi</taxon>
        <taxon>Dikarya</taxon>
        <taxon>Ascomycota</taxon>
        <taxon>Pezizomycotina</taxon>
        <taxon>Leotiomycetes</taxon>
        <taxon>Helotiales</taxon>
        <taxon>Dermateaceae</taxon>
        <taxon>Phlyctema</taxon>
    </lineage>
</organism>
<accession>A0ABR4P8M4</accession>
<feature type="region of interest" description="Disordered" evidence="1">
    <location>
        <begin position="60"/>
        <end position="81"/>
    </location>
</feature>
<comment type="caution">
    <text evidence="2">The sequence shown here is derived from an EMBL/GenBank/DDBJ whole genome shotgun (WGS) entry which is preliminary data.</text>
</comment>
<feature type="compositionally biased region" description="Polar residues" evidence="1">
    <location>
        <begin position="1"/>
        <end position="24"/>
    </location>
</feature>
<reference evidence="2 3" key="1">
    <citation type="submission" date="2024-06" db="EMBL/GenBank/DDBJ databases">
        <title>Complete genome of Phlyctema vagabunda strain 19-DSS-EL-015.</title>
        <authorList>
            <person name="Fiorenzani C."/>
        </authorList>
    </citation>
    <scope>NUCLEOTIDE SEQUENCE [LARGE SCALE GENOMIC DNA]</scope>
    <source>
        <strain evidence="2 3">19-DSS-EL-015</strain>
    </source>
</reference>
<feature type="region of interest" description="Disordered" evidence="1">
    <location>
        <begin position="1"/>
        <end position="33"/>
    </location>
</feature>
<feature type="compositionally biased region" description="Basic and acidic residues" evidence="1">
    <location>
        <begin position="60"/>
        <end position="69"/>
    </location>
</feature>
<gene>
    <name evidence="2" type="ORF">PVAG01_09658</name>
</gene>
<evidence type="ECO:0000256" key="1">
    <source>
        <dbReference type="SAM" id="MobiDB-lite"/>
    </source>
</evidence>
<dbReference type="EMBL" id="JBFCZG010000008">
    <property type="protein sequence ID" value="KAL3419436.1"/>
    <property type="molecule type" value="Genomic_DNA"/>
</dbReference>
<sequence>MEQNGSQDSDNNSHIGNRTANATGSPPEPSFTPEHRRYLFALMQSDIERWEISREKALGFQRPREDRSRSSAVSASRGNQPAVNGVRAMAREFIGYVRRHAVSVYDLVSPANGSDRVWRDQITLLQGTNDSILADAFNFERLLRRHATIPDHAVAMNILRVSRDEGLNVSEAFRLLELLIQFDTEHPGGSWADMAWEALHVIWVVNGKDWMPSIAMHRQVYTTIWQPNDFERCLELIAGIPERYWSAEDRLRTLPRGIRPL</sequence>
<keyword evidence="3" id="KW-1185">Reference proteome</keyword>
<name>A0ABR4P8M4_9HELO</name>
<evidence type="ECO:0000313" key="3">
    <source>
        <dbReference type="Proteomes" id="UP001629113"/>
    </source>
</evidence>